<protein>
    <recommendedName>
        <fullName evidence="1">Bacterial toxin 44 domain-containing protein</fullName>
    </recommendedName>
</protein>
<evidence type="ECO:0000313" key="3">
    <source>
        <dbReference type="Proteomes" id="UP000028631"/>
    </source>
</evidence>
<comment type="caution">
    <text evidence="2">The sequence shown here is derived from an EMBL/GenBank/DDBJ whole genome shotgun (WGS) entry which is preliminary data.</text>
</comment>
<dbReference type="AlphaFoldDB" id="A0A085VFB7"/>
<organism evidence="2 3">
    <name type="scientific">Pseudomonas syringae</name>
    <dbReference type="NCBI Taxonomy" id="317"/>
    <lineage>
        <taxon>Bacteria</taxon>
        <taxon>Pseudomonadati</taxon>
        <taxon>Pseudomonadota</taxon>
        <taxon>Gammaproteobacteria</taxon>
        <taxon>Pseudomonadales</taxon>
        <taxon>Pseudomonadaceae</taxon>
        <taxon>Pseudomonas</taxon>
    </lineage>
</organism>
<sequence length="368" mass="40265">MVRSTAQGIGKGLDGDKTTTGAVCITSLPEATNGGRGILRLGDVTTPCPKCGKAGEIVGNLMPTMKYNGIPVAMDGAEILCGCPPGSNRLEAPVEGPQVSRAMAAPIRPPATNAQPANPWVSDKIAASFNLPGSETQGVVCNHPDQLHEPARYIAEEMNRNLSHPVVSKIKTLLSYDPIEEQRQWLAQPWYSKIGRVPDFHGIALGKQAAAAVLWAKMVGQDQEWDHKPKLIIRFNGAAWHKYGRHTYFYDIWSNVHYGYIGVACGFSEDWLFDGAGLEQIGSDSVRKIKKWRERPGPRRSEGVEGWRAWDDPPDRISIAIGIKLYRRYSTGGLTSPILVEEVLAVPLADWGSAVEVHDCYKTKLAVT</sequence>
<dbReference type="Pfam" id="PF05488">
    <property type="entry name" value="PAAR_motif"/>
    <property type="match status" value="1"/>
</dbReference>
<dbReference type="EMBL" id="JPQU01000048">
    <property type="protein sequence ID" value="KFE54130.1"/>
    <property type="molecule type" value="Genomic_DNA"/>
</dbReference>
<dbReference type="Pfam" id="PF15607">
    <property type="entry name" value="Ntox44"/>
    <property type="match status" value="1"/>
</dbReference>
<dbReference type="PATRIC" id="fig|317.175.peg.3644"/>
<evidence type="ECO:0000259" key="1">
    <source>
        <dbReference type="Pfam" id="PF15607"/>
    </source>
</evidence>
<accession>A0A085VFB7</accession>
<dbReference type="InterPro" id="IPR008727">
    <property type="entry name" value="PAAR_motif"/>
</dbReference>
<dbReference type="Gene3D" id="2.60.200.60">
    <property type="match status" value="1"/>
</dbReference>
<name>A0A085VFB7_PSESX</name>
<dbReference type="OrthoDB" id="9204728at2"/>
<evidence type="ECO:0000313" key="2">
    <source>
        <dbReference type="EMBL" id="KFE54130.1"/>
    </source>
</evidence>
<dbReference type="Proteomes" id="UP000028631">
    <property type="component" value="Unassembled WGS sequence"/>
</dbReference>
<dbReference type="CDD" id="cd14744">
    <property type="entry name" value="PAAR_CT_2"/>
    <property type="match status" value="1"/>
</dbReference>
<gene>
    <name evidence="2" type="ORF">IV01_17480</name>
</gene>
<dbReference type="RefSeq" id="WP_032630001.1">
    <property type="nucleotide sequence ID" value="NZ_JPQU01000048.1"/>
</dbReference>
<reference evidence="2 3" key="1">
    <citation type="submission" date="2014-07" db="EMBL/GenBank/DDBJ databases">
        <title>Draft Genome Sequences of Environmental Pseudomonas syringae strains.</title>
        <authorList>
            <person name="Baltrus D.A."/>
            <person name="Berge O."/>
            <person name="Morris C."/>
        </authorList>
    </citation>
    <scope>NUCLEOTIDE SEQUENCE [LARGE SCALE GENOMIC DNA]</scope>
    <source>
        <strain evidence="2 3">GAW0119</strain>
    </source>
</reference>
<proteinExistence type="predicted"/>
<keyword evidence="3" id="KW-1185">Reference proteome</keyword>
<feature type="domain" description="Bacterial toxin 44" evidence="1">
    <location>
        <begin position="215"/>
        <end position="327"/>
    </location>
</feature>
<dbReference type="InterPro" id="IPR028946">
    <property type="entry name" value="Ntox44"/>
</dbReference>